<dbReference type="EMBL" id="JAULSX010000008">
    <property type="protein sequence ID" value="KAK3486588.1"/>
    <property type="molecule type" value="Genomic_DNA"/>
</dbReference>
<evidence type="ECO:0000313" key="3">
    <source>
        <dbReference type="EMBL" id="KAK3486588.1"/>
    </source>
</evidence>
<dbReference type="RefSeq" id="XP_062689145.1">
    <property type="nucleotide sequence ID" value="XM_062841009.1"/>
</dbReference>
<proteinExistence type="predicted"/>
<feature type="compositionally biased region" description="Basic and acidic residues" evidence="2">
    <location>
        <begin position="83"/>
        <end position="97"/>
    </location>
</feature>
<evidence type="ECO:0000256" key="2">
    <source>
        <dbReference type="SAM" id="MobiDB-lite"/>
    </source>
</evidence>
<name>A0AAJ0MN06_9PEZI</name>
<feature type="region of interest" description="Disordered" evidence="2">
    <location>
        <begin position="1"/>
        <end position="24"/>
    </location>
</feature>
<feature type="region of interest" description="Disordered" evidence="2">
    <location>
        <begin position="83"/>
        <end position="192"/>
    </location>
</feature>
<accession>A0AAJ0MN06</accession>
<feature type="coiled-coil region" evidence="1">
    <location>
        <begin position="53"/>
        <end position="80"/>
    </location>
</feature>
<feature type="compositionally biased region" description="Basic residues" evidence="2">
    <location>
        <begin position="138"/>
        <end position="147"/>
    </location>
</feature>
<dbReference type="AlphaFoldDB" id="A0AAJ0MN06"/>
<comment type="caution">
    <text evidence="3">The sequence shown here is derived from an EMBL/GenBank/DDBJ whole genome shotgun (WGS) entry which is preliminary data.</text>
</comment>
<reference evidence="3 4" key="1">
    <citation type="journal article" date="2023" name="Mol. Phylogenet. Evol.">
        <title>Genome-scale phylogeny and comparative genomics of the fungal order Sordariales.</title>
        <authorList>
            <person name="Hensen N."/>
            <person name="Bonometti L."/>
            <person name="Westerberg I."/>
            <person name="Brannstrom I.O."/>
            <person name="Guillou S."/>
            <person name="Cros-Aarteil S."/>
            <person name="Calhoun S."/>
            <person name="Haridas S."/>
            <person name="Kuo A."/>
            <person name="Mondo S."/>
            <person name="Pangilinan J."/>
            <person name="Riley R."/>
            <person name="LaButti K."/>
            <person name="Andreopoulos B."/>
            <person name="Lipzen A."/>
            <person name="Chen C."/>
            <person name="Yan M."/>
            <person name="Daum C."/>
            <person name="Ng V."/>
            <person name="Clum A."/>
            <person name="Steindorff A."/>
            <person name="Ohm R.A."/>
            <person name="Martin F."/>
            <person name="Silar P."/>
            <person name="Natvig D.O."/>
            <person name="Lalanne C."/>
            <person name="Gautier V."/>
            <person name="Ament-Velasquez S.L."/>
            <person name="Kruys A."/>
            <person name="Hutchinson M.I."/>
            <person name="Powell A.J."/>
            <person name="Barry K."/>
            <person name="Miller A.N."/>
            <person name="Grigoriev I.V."/>
            <person name="Debuchy R."/>
            <person name="Gladieux P."/>
            <person name="Hiltunen Thoren M."/>
            <person name="Johannesson H."/>
        </authorList>
    </citation>
    <scope>NUCLEOTIDE SEQUENCE [LARGE SCALE GENOMIC DNA]</scope>
    <source>
        <strain evidence="3 4">FGSC 10403</strain>
    </source>
</reference>
<feature type="compositionally biased region" description="Basic and acidic residues" evidence="2">
    <location>
        <begin position="115"/>
        <end position="137"/>
    </location>
</feature>
<sequence length="192" mass="20980">MGESNDEKSMVTNSKAAAKEVTNPANKITPAARILQHILSSRSLLIMRKTMILEALNQAENEAEKKVEAALAREDDLKLDEAMVNKDNDKDNDKDNKAISTVTTRSGRVVKPTRKTREMNEAADKKKTSTSKADTRTRTRTRTRSGKGGKGGAARSMSAPPAATVNTTITRSGRVVKPSLKAREMAGWQNKK</sequence>
<protein>
    <submittedName>
        <fullName evidence="3">Uncharacterized protein</fullName>
    </submittedName>
</protein>
<gene>
    <name evidence="3" type="ORF">B0T23DRAFT_447708</name>
</gene>
<keyword evidence="4" id="KW-1185">Reference proteome</keyword>
<dbReference type="Proteomes" id="UP001285908">
    <property type="component" value="Unassembled WGS sequence"/>
</dbReference>
<organism evidence="3 4">
    <name type="scientific">Neurospora hispaniola</name>
    <dbReference type="NCBI Taxonomy" id="588809"/>
    <lineage>
        <taxon>Eukaryota</taxon>
        <taxon>Fungi</taxon>
        <taxon>Dikarya</taxon>
        <taxon>Ascomycota</taxon>
        <taxon>Pezizomycotina</taxon>
        <taxon>Sordariomycetes</taxon>
        <taxon>Sordariomycetidae</taxon>
        <taxon>Sordariales</taxon>
        <taxon>Sordariaceae</taxon>
        <taxon>Neurospora</taxon>
    </lineage>
</organism>
<evidence type="ECO:0000256" key="1">
    <source>
        <dbReference type="SAM" id="Coils"/>
    </source>
</evidence>
<dbReference type="GeneID" id="87878631"/>
<evidence type="ECO:0000313" key="4">
    <source>
        <dbReference type="Proteomes" id="UP001285908"/>
    </source>
</evidence>
<keyword evidence="1" id="KW-0175">Coiled coil</keyword>